<reference evidence="1" key="1">
    <citation type="submission" date="2023-04" db="EMBL/GenBank/DDBJ databases">
        <title>Phytophthora fragariaefolia NBRC 109709.</title>
        <authorList>
            <person name="Ichikawa N."/>
            <person name="Sato H."/>
            <person name="Tonouchi N."/>
        </authorList>
    </citation>
    <scope>NUCLEOTIDE SEQUENCE</scope>
    <source>
        <strain evidence="1">NBRC 109709</strain>
    </source>
</reference>
<name>A0A9W6YGV0_9STRA</name>
<proteinExistence type="predicted"/>
<dbReference type="EMBL" id="BSXT01007514">
    <property type="protein sequence ID" value="GMF63854.1"/>
    <property type="molecule type" value="Genomic_DNA"/>
</dbReference>
<dbReference type="AlphaFoldDB" id="A0A9W6YGV0"/>
<comment type="caution">
    <text evidence="1">The sequence shown here is derived from an EMBL/GenBank/DDBJ whole genome shotgun (WGS) entry which is preliminary data.</text>
</comment>
<accession>A0A9W6YGV0</accession>
<evidence type="ECO:0000313" key="1">
    <source>
        <dbReference type="EMBL" id="GMF63854.1"/>
    </source>
</evidence>
<evidence type="ECO:0000313" key="2">
    <source>
        <dbReference type="Proteomes" id="UP001165121"/>
    </source>
</evidence>
<keyword evidence="2" id="KW-1185">Reference proteome</keyword>
<sequence>MEHRRQRSDNSSDEEYMFMGLHNKSTTTPHPMRIIKLEHRKDRYHALRISFDLVTGSTASEGATTVRFRIPGLKRDSVIVHTFEVLPSLRDDMVIGRELMAALGLVIVFRAGIVQWGGSEVKIKTGDGDMSTATARGLVEVNND</sequence>
<organism evidence="1 2">
    <name type="scientific">Phytophthora fragariaefolia</name>
    <dbReference type="NCBI Taxonomy" id="1490495"/>
    <lineage>
        <taxon>Eukaryota</taxon>
        <taxon>Sar</taxon>
        <taxon>Stramenopiles</taxon>
        <taxon>Oomycota</taxon>
        <taxon>Peronosporomycetes</taxon>
        <taxon>Peronosporales</taxon>
        <taxon>Peronosporaceae</taxon>
        <taxon>Phytophthora</taxon>
    </lineage>
</organism>
<dbReference type="Proteomes" id="UP001165121">
    <property type="component" value="Unassembled WGS sequence"/>
</dbReference>
<gene>
    <name evidence="1" type="ORF">Pfra01_002785200</name>
</gene>
<dbReference type="OrthoDB" id="128750at2759"/>
<protein>
    <submittedName>
        <fullName evidence="1">Unnamed protein product</fullName>
    </submittedName>
</protein>